<dbReference type="Gene3D" id="2.60.120.260">
    <property type="entry name" value="Galactose-binding domain-like"/>
    <property type="match status" value="2"/>
</dbReference>
<keyword evidence="3" id="KW-0378">Hydrolase</keyword>
<proteinExistence type="predicted"/>
<dbReference type="Proteomes" id="UP000051645">
    <property type="component" value="Unassembled WGS sequence"/>
</dbReference>
<evidence type="ECO:0000259" key="6">
    <source>
        <dbReference type="Pfam" id="PF17389"/>
    </source>
</evidence>
<dbReference type="EC" id="3.2.1.40" evidence="2"/>
<dbReference type="InterPro" id="IPR035396">
    <property type="entry name" value="Bac_rhamnosid6H"/>
</dbReference>
<dbReference type="PANTHER" id="PTHR33307:SF6">
    <property type="entry name" value="ALPHA-RHAMNOSIDASE (EUROFUNG)-RELATED"/>
    <property type="match status" value="1"/>
</dbReference>
<keyword evidence="10" id="KW-1185">Reference proteome</keyword>
<dbReference type="InterPro" id="IPR035398">
    <property type="entry name" value="Bac_rhamnosid_C"/>
</dbReference>
<dbReference type="EMBL" id="JQAZ01000008">
    <property type="protein sequence ID" value="KRN30142.1"/>
    <property type="molecule type" value="Genomic_DNA"/>
</dbReference>
<dbReference type="InterPro" id="IPR008928">
    <property type="entry name" value="6-hairpin_glycosidase_sf"/>
</dbReference>
<dbReference type="Gene3D" id="2.60.420.10">
    <property type="entry name" value="Maltose phosphorylase, domain 3"/>
    <property type="match status" value="1"/>
</dbReference>
<dbReference type="SUPFAM" id="SSF48208">
    <property type="entry name" value="Six-hairpin glycosidases"/>
    <property type="match status" value="1"/>
</dbReference>
<evidence type="ECO:0000256" key="3">
    <source>
        <dbReference type="ARBA" id="ARBA00022801"/>
    </source>
</evidence>
<feature type="domain" description="Alpha-L-rhamnosidase concanavalin-like" evidence="4">
    <location>
        <begin position="239"/>
        <end position="333"/>
    </location>
</feature>
<dbReference type="InterPro" id="IPR008979">
    <property type="entry name" value="Galactose-bd-like_sf"/>
</dbReference>
<dbReference type="Pfam" id="PF17390">
    <property type="entry name" value="Bac_rhamnosid_C"/>
    <property type="match status" value="1"/>
</dbReference>
<dbReference type="SUPFAM" id="SSF49785">
    <property type="entry name" value="Galactose-binding domain-like"/>
    <property type="match status" value="1"/>
</dbReference>
<evidence type="ECO:0000313" key="10">
    <source>
        <dbReference type="Proteomes" id="UP000051645"/>
    </source>
</evidence>
<dbReference type="STRING" id="81857.IV38_GL002041"/>
<dbReference type="EMBL" id="JQAT01000007">
    <property type="protein sequence ID" value="KRN27585.1"/>
    <property type="molecule type" value="Genomic_DNA"/>
</dbReference>
<dbReference type="AlphaFoldDB" id="A0A0R2FG46"/>
<dbReference type="PANTHER" id="PTHR33307">
    <property type="entry name" value="ALPHA-RHAMNOSIDASE (EUROFUNG)"/>
    <property type="match status" value="1"/>
</dbReference>
<evidence type="ECO:0000313" key="11">
    <source>
        <dbReference type="Proteomes" id="UP000051751"/>
    </source>
</evidence>
<dbReference type="Proteomes" id="UP000051751">
    <property type="component" value="Unassembled WGS sequence"/>
</dbReference>
<evidence type="ECO:0000259" key="7">
    <source>
        <dbReference type="Pfam" id="PF17390"/>
    </source>
</evidence>
<accession>A0A0R2FG46</accession>
<sequence>MQKNLMRQEHPVWTGKWISASFGTVRQEPTFTLADMFVKGSHAQQEPVDQRLRPALVFHKHFQLDQTVRQAVLTITAHGIYQAYLNGRNVTDAILTPDYTDYNKMLQYQTYDVTELLHSGQNKLVIVVADGWYAGRISTSGGSAQFGGQLAALADLTLCFADGSQKVIGTDHRFQVGTGKWRYADIQIGEKQDLRQEYLQPTEQALEIDADFSHLVPQEGPQVKRKMKLAAQKIWPEGNALIVDFGQVVAGRVRLTAMFDDGQPVVLDHSEVLDEAGHFFQNIVGRNKDQQDVIIGRGQVDTIEPDFTFHGFRYVKITGLKQSNLKTIQAIVIFSDMKATGHVTTSNPKINRLLENVAWSQRGNMISIPTDCPQRERAGWTGDMQVFAPASTFYYNTDSFINRWLKNVRLEQQDSGEVIDYTPAPKDYYADLDFTGSMSSAGWGDAIVMVPWTLYQRFDDRQTLQDNYAAMVKWHHFAKQSAAGNKTDDRRYLWDTKFHYGDWMLPSLMAKMGDPMVTSKYTRNLVGTAFLANSARLLGQISDVLGRPSATYYEYADQVGHAFEKYYVTKEGLLTADYQGCYVLALAFGLITDEKTKQRLVARLVELIHENDDCLDTGFLSVPYLLDVLVDNGHAALAKKVFLQEKCPSWLYEVDHGATTLWESWSGIQPDGKVGTFSFNHYAMGCVLDWFIRDVIGLTPTEPGYQTIMISPKVKLVDRFELTYQAVSGLIKISSEDTENGSLLHVTIPAGVTAEIILPYQDVQNVPAGATLEKQVYSLEVGAGDYDFPYVFQTEKVGTGLD</sequence>
<evidence type="ECO:0000259" key="4">
    <source>
        <dbReference type="Pfam" id="PF05592"/>
    </source>
</evidence>
<dbReference type="GO" id="GO:0030596">
    <property type="term" value="F:alpha-L-rhamnosidase activity"/>
    <property type="evidence" value="ECO:0007669"/>
    <property type="project" value="UniProtKB-EC"/>
</dbReference>
<protein>
    <recommendedName>
        <fullName evidence="2">alpha-L-rhamnosidase</fullName>
        <ecNumber evidence="2">3.2.1.40</ecNumber>
    </recommendedName>
</protein>
<evidence type="ECO:0000256" key="2">
    <source>
        <dbReference type="ARBA" id="ARBA00012652"/>
    </source>
</evidence>
<feature type="domain" description="Alpha-L-rhamnosidase six-hairpin glycosidase" evidence="6">
    <location>
        <begin position="339"/>
        <end position="695"/>
    </location>
</feature>
<dbReference type="RefSeq" id="WP_057770962.1">
    <property type="nucleotide sequence ID" value="NZ_JQAT01000007.1"/>
</dbReference>
<dbReference type="Pfam" id="PF08531">
    <property type="entry name" value="Bac_rhamnosid_N"/>
    <property type="match status" value="1"/>
</dbReference>
<dbReference type="PATRIC" id="fig|81857.3.peg.2082"/>
<dbReference type="Pfam" id="PF17389">
    <property type="entry name" value="Bac_rhamnosid6H"/>
    <property type="match status" value="1"/>
</dbReference>
<evidence type="ECO:0000313" key="8">
    <source>
        <dbReference type="EMBL" id="KRN27585.1"/>
    </source>
</evidence>
<reference evidence="10 11" key="1">
    <citation type="journal article" date="2015" name="Genome Announc.">
        <title>Expanding the biotechnology potential of lactobacilli through comparative genomics of 213 strains and associated genera.</title>
        <authorList>
            <person name="Sun Z."/>
            <person name="Harris H.M."/>
            <person name="McCann A."/>
            <person name="Guo C."/>
            <person name="Argimon S."/>
            <person name="Zhang W."/>
            <person name="Yang X."/>
            <person name="Jeffery I.B."/>
            <person name="Cooney J.C."/>
            <person name="Kagawa T.F."/>
            <person name="Liu W."/>
            <person name="Song Y."/>
            <person name="Salvetti E."/>
            <person name="Wrobel A."/>
            <person name="Rasinkangas P."/>
            <person name="Parkhill J."/>
            <person name="Rea M.C."/>
            <person name="O'Sullivan O."/>
            <person name="Ritari J."/>
            <person name="Douillard F.P."/>
            <person name="Paul Ross R."/>
            <person name="Yang R."/>
            <person name="Briner A.E."/>
            <person name="Felis G.E."/>
            <person name="de Vos W.M."/>
            <person name="Barrangou R."/>
            <person name="Klaenhammer T.R."/>
            <person name="Caufield P.W."/>
            <person name="Cui Y."/>
            <person name="Zhang H."/>
            <person name="O'Toole P.W."/>
        </authorList>
    </citation>
    <scope>NUCLEOTIDE SEQUENCE [LARGE SCALE GENOMIC DNA]</scope>
    <source>
        <strain evidence="8 11">ATCC BAA-66</strain>
        <strain evidence="9 10">DSM 13344</strain>
    </source>
</reference>
<dbReference type="InterPro" id="IPR008902">
    <property type="entry name" value="Rhamnosid_concanavalin"/>
</dbReference>
<organism evidence="8 11">
    <name type="scientific">Lactobacillus selangorensis</name>
    <dbReference type="NCBI Taxonomy" id="81857"/>
    <lineage>
        <taxon>Bacteria</taxon>
        <taxon>Bacillati</taxon>
        <taxon>Bacillota</taxon>
        <taxon>Bacilli</taxon>
        <taxon>Lactobacillales</taxon>
        <taxon>Lactobacillaceae</taxon>
        <taxon>Lactobacillus</taxon>
    </lineage>
</organism>
<dbReference type="InterPro" id="IPR012341">
    <property type="entry name" value="6hp_glycosidase-like_sf"/>
</dbReference>
<dbReference type="GO" id="GO:0005975">
    <property type="term" value="P:carbohydrate metabolic process"/>
    <property type="evidence" value="ECO:0007669"/>
    <property type="project" value="InterPro"/>
</dbReference>
<feature type="domain" description="Alpha-L-rhamnosidase C-terminal" evidence="7">
    <location>
        <begin position="697"/>
        <end position="766"/>
    </location>
</feature>
<comment type="caution">
    <text evidence="8">The sequence shown here is derived from an EMBL/GenBank/DDBJ whole genome shotgun (WGS) entry which is preliminary data.</text>
</comment>
<gene>
    <name evidence="8" type="ORF">IV38_GL002041</name>
    <name evidence="9" type="ORF">IV40_GL001988</name>
</gene>
<dbReference type="InterPro" id="IPR016007">
    <property type="entry name" value="Alpha_rhamnosid"/>
</dbReference>
<evidence type="ECO:0000313" key="9">
    <source>
        <dbReference type="EMBL" id="KRN30142.1"/>
    </source>
</evidence>
<feature type="domain" description="Bacterial alpha-L-rhamnosidase N-terminal" evidence="5">
    <location>
        <begin position="67"/>
        <end position="204"/>
    </location>
</feature>
<evidence type="ECO:0000259" key="5">
    <source>
        <dbReference type="Pfam" id="PF08531"/>
    </source>
</evidence>
<evidence type="ECO:0000256" key="1">
    <source>
        <dbReference type="ARBA" id="ARBA00001445"/>
    </source>
</evidence>
<name>A0A0R2FG46_9LACO</name>
<dbReference type="InterPro" id="IPR013737">
    <property type="entry name" value="Bac_rhamnosid_N"/>
</dbReference>
<comment type="catalytic activity">
    <reaction evidence="1">
        <text>Hydrolysis of terminal non-reducing alpha-L-rhamnose residues in alpha-L-rhamnosides.</text>
        <dbReference type="EC" id="3.2.1.40"/>
    </reaction>
</comment>
<dbReference type="Pfam" id="PF05592">
    <property type="entry name" value="Bac_rhamnosid"/>
    <property type="match status" value="1"/>
</dbReference>
<dbReference type="Gene3D" id="1.50.10.10">
    <property type="match status" value="1"/>
</dbReference>